<comment type="caution">
    <text evidence="1">The sequence shown here is derived from an EMBL/GenBank/DDBJ whole genome shotgun (WGS) entry which is preliminary data.</text>
</comment>
<gene>
    <name evidence="1" type="ORF">F2Y13_04725</name>
</gene>
<dbReference type="PANTHER" id="PTHR43611:SF3">
    <property type="entry name" value="FLAVIN MONONUCLEOTIDE HYDROLASE 1, CHLOROPLATIC"/>
    <property type="match status" value="1"/>
</dbReference>
<organism evidence="1 2">
    <name type="scientific">Alistipes shahii</name>
    <dbReference type="NCBI Taxonomy" id="328814"/>
    <lineage>
        <taxon>Bacteria</taxon>
        <taxon>Pseudomonadati</taxon>
        <taxon>Bacteroidota</taxon>
        <taxon>Bacteroidia</taxon>
        <taxon>Bacteroidales</taxon>
        <taxon>Rikenellaceae</taxon>
        <taxon>Alistipes</taxon>
    </lineage>
</organism>
<name>A0A5B3GDZ6_9BACT</name>
<dbReference type="Proteomes" id="UP000323567">
    <property type="component" value="Unassembled WGS sequence"/>
</dbReference>
<dbReference type="RefSeq" id="WP_147620956.1">
    <property type="nucleotide sequence ID" value="NZ_AP031448.1"/>
</dbReference>
<dbReference type="EMBL" id="VVXK01000004">
    <property type="protein sequence ID" value="KAA2371249.1"/>
    <property type="molecule type" value="Genomic_DNA"/>
</dbReference>
<proteinExistence type="predicted"/>
<dbReference type="SFLD" id="SFLDS00003">
    <property type="entry name" value="Haloacid_Dehalogenase"/>
    <property type="match status" value="1"/>
</dbReference>
<dbReference type="SFLD" id="SFLDG01129">
    <property type="entry name" value="C1.5:_HAD__Beta-PGM__Phosphata"/>
    <property type="match status" value="1"/>
</dbReference>
<dbReference type="AlphaFoldDB" id="A0A5B3GDZ6"/>
<dbReference type="Gene3D" id="1.10.150.240">
    <property type="entry name" value="Putative phosphatase, domain 2"/>
    <property type="match status" value="1"/>
</dbReference>
<evidence type="ECO:0000313" key="2">
    <source>
        <dbReference type="Proteomes" id="UP000323567"/>
    </source>
</evidence>
<protein>
    <submittedName>
        <fullName evidence="1">HAD family phosphatase</fullName>
    </submittedName>
</protein>
<dbReference type="PANTHER" id="PTHR43611">
    <property type="entry name" value="ALPHA-D-GLUCOSE 1-PHOSPHATE PHOSPHATASE"/>
    <property type="match status" value="1"/>
</dbReference>
<dbReference type="InterPro" id="IPR036412">
    <property type="entry name" value="HAD-like_sf"/>
</dbReference>
<evidence type="ECO:0000313" key="1">
    <source>
        <dbReference type="EMBL" id="KAA2371249.1"/>
    </source>
</evidence>
<dbReference type="InterPro" id="IPR023198">
    <property type="entry name" value="PGP-like_dom2"/>
</dbReference>
<dbReference type="Gene3D" id="3.40.50.1000">
    <property type="entry name" value="HAD superfamily/HAD-like"/>
    <property type="match status" value="1"/>
</dbReference>
<dbReference type="PRINTS" id="PR00413">
    <property type="entry name" value="HADHALOGNASE"/>
</dbReference>
<reference evidence="1 2" key="1">
    <citation type="journal article" date="2019" name="Nat. Med.">
        <title>A library of human gut bacterial isolates paired with longitudinal multiomics data enables mechanistic microbiome research.</title>
        <authorList>
            <person name="Poyet M."/>
            <person name="Groussin M."/>
            <person name="Gibbons S.M."/>
            <person name="Avila-Pacheco J."/>
            <person name="Jiang X."/>
            <person name="Kearney S.M."/>
            <person name="Perrotta A.R."/>
            <person name="Berdy B."/>
            <person name="Zhao S."/>
            <person name="Lieberman T.D."/>
            <person name="Swanson P.K."/>
            <person name="Smith M."/>
            <person name="Roesemann S."/>
            <person name="Alexander J.E."/>
            <person name="Rich S.A."/>
            <person name="Livny J."/>
            <person name="Vlamakis H."/>
            <person name="Clish C."/>
            <person name="Bullock K."/>
            <person name="Deik A."/>
            <person name="Scott J."/>
            <person name="Pierce K.A."/>
            <person name="Xavier R.J."/>
            <person name="Alm E.J."/>
        </authorList>
    </citation>
    <scope>NUCLEOTIDE SEQUENCE [LARGE SCALE GENOMIC DNA]</scope>
    <source>
        <strain evidence="1 2">BIOML-A2</strain>
    </source>
</reference>
<dbReference type="InterPro" id="IPR006439">
    <property type="entry name" value="HAD-SF_hydro_IA"/>
</dbReference>
<sequence length="215" mass="24178">MNILIPTVSPESVEALVFDLGGVLLDVQLQRTLRAFEALDIRGLGAAEVIDGNRACFRDLELGLITQEEFAEAVRRTFPAVAAIPDEQLLEAWNAMLMPFDAQRVELLRELGKRCPVYLLSNTNLPHRIRFRESFRERFGGSFDELFVRCFYSDELHLRKPDPEIYRSVARQIGTPPGKLLFIDDNAANVSAARGEGWQACHLTGGITVTDLFEL</sequence>
<dbReference type="NCBIfam" id="TIGR01509">
    <property type="entry name" value="HAD-SF-IA-v3"/>
    <property type="match status" value="1"/>
</dbReference>
<dbReference type="SUPFAM" id="SSF56784">
    <property type="entry name" value="HAD-like"/>
    <property type="match status" value="1"/>
</dbReference>
<dbReference type="InterPro" id="IPR023214">
    <property type="entry name" value="HAD_sf"/>
</dbReference>
<dbReference type="Pfam" id="PF00702">
    <property type="entry name" value="Hydrolase"/>
    <property type="match status" value="1"/>
</dbReference>
<accession>A0A5B3GDZ6</accession>
<dbReference type="CDD" id="cd02603">
    <property type="entry name" value="HAD_sEH-N_like"/>
    <property type="match status" value="1"/>
</dbReference>